<evidence type="ECO:0000313" key="11">
    <source>
        <dbReference type="Proteomes" id="UP000293036"/>
    </source>
</evidence>
<evidence type="ECO:0000256" key="1">
    <source>
        <dbReference type="ARBA" id="ARBA00000971"/>
    </source>
</evidence>
<organism evidence="10 11">
    <name type="scientific">Arcanobacterium bovis</name>
    <dbReference type="NCBI Taxonomy" id="2529275"/>
    <lineage>
        <taxon>Bacteria</taxon>
        <taxon>Bacillati</taxon>
        <taxon>Actinomycetota</taxon>
        <taxon>Actinomycetes</taxon>
        <taxon>Actinomycetales</taxon>
        <taxon>Actinomycetaceae</taxon>
        <taxon>Arcanobacterium</taxon>
    </lineage>
</organism>
<evidence type="ECO:0000256" key="2">
    <source>
        <dbReference type="ARBA" id="ARBA00006577"/>
    </source>
</evidence>
<dbReference type="SUPFAM" id="SSF54534">
    <property type="entry name" value="FKBP-like"/>
    <property type="match status" value="1"/>
</dbReference>
<dbReference type="PANTHER" id="PTHR43811:SF19">
    <property type="entry name" value="39 KDA FK506-BINDING NUCLEAR PROTEIN"/>
    <property type="match status" value="1"/>
</dbReference>
<dbReference type="PROSITE" id="PS51257">
    <property type="entry name" value="PROKAR_LIPOPROTEIN"/>
    <property type="match status" value="1"/>
</dbReference>
<gene>
    <name evidence="10" type="ORF">EZJ44_02685</name>
</gene>
<protein>
    <recommendedName>
        <fullName evidence="6">Peptidyl-prolyl cis-trans isomerase</fullName>
        <ecNumber evidence="6">5.2.1.8</ecNumber>
    </recommendedName>
</protein>
<feature type="chain" id="PRO_5039231136" description="Peptidyl-prolyl cis-trans isomerase" evidence="8">
    <location>
        <begin position="20"/>
        <end position="315"/>
    </location>
</feature>
<dbReference type="Proteomes" id="UP000293036">
    <property type="component" value="Unassembled WGS sequence"/>
</dbReference>
<evidence type="ECO:0000256" key="6">
    <source>
        <dbReference type="RuleBase" id="RU003915"/>
    </source>
</evidence>
<evidence type="ECO:0000256" key="3">
    <source>
        <dbReference type="ARBA" id="ARBA00023110"/>
    </source>
</evidence>
<feature type="compositionally biased region" description="Low complexity" evidence="7">
    <location>
        <begin position="23"/>
        <end position="36"/>
    </location>
</feature>
<dbReference type="AlphaFoldDB" id="A0A4Q9V2M8"/>
<sequence>MKRQLIAGIAAAALVFGLAACGNSESKSSNSSASSSQKEWDGKMPTVEQKGADTKLVFPDSGAPKELKVQVVEEGKGAPVQKTDTVIAHYVGQVWGKDTAFDSSFKRGAPTGFLLEKVIAGWTEGLAGQKVGSKVILVVPSDKGYGSSGGNAAAGIGADDVIAFYVEIKDALGKDKGGDPQAKPEAALDQLPVEIQGNLGAPVTVKVKNGAPQPTERKLTVIARGSGEPVKDSGTTVYLQYAMSLWDNSTGETTYGVTGPQAVPVTASSPFALLKDVPVGSRVLITQPGSEGTSSPKSPAFAVVVDIVGQLPSGK</sequence>
<dbReference type="Pfam" id="PF00254">
    <property type="entry name" value="FKBP_C"/>
    <property type="match status" value="1"/>
</dbReference>
<evidence type="ECO:0000256" key="7">
    <source>
        <dbReference type="SAM" id="MobiDB-lite"/>
    </source>
</evidence>
<name>A0A4Q9V2M8_9ACTO</name>
<evidence type="ECO:0000259" key="9">
    <source>
        <dbReference type="PROSITE" id="PS50059"/>
    </source>
</evidence>
<dbReference type="RefSeq" id="WP_131279868.1">
    <property type="nucleotide sequence ID" value="NZ_JBHSLR010000009.1"/>
</dbReference>
<feature type="domain" description="PPIase FKBP-type" evidence="9">
    <location>
        <begin position="83"/>
        <end position="172"/>
    </location>
</feature>
<keyword evidence="11" id="KW-1185">Reference proteome</keyword>
<dbReference type="EMBL" id="SJDT01000002">
    <property type="protein sequence ID" value="TBW22828.1"/>
    <property type="molecule type" value="Genomic_DNA"/>
</dbReference>
<feature type="region of interest" description="Disordered" evidence="7">
    <location>
        <begin position="23"/>
        <end position="46"/>
    </location>
</feature>
<comment type="caution">
    <text evidence="10">The sequence shown here is derived from an EMBL/GenBank/DDBJ whole genome shotgun (WGS) entry which is preliminary data.</text>
</comment>
<evidence type="ECO:0000313" key="10">
    <source>
        <dbReference type="EMBL" id="TBW22828.1"/>
    </source>
</evidence>
<comment type="catalytic activity">
    <reaction evidence="1 5 6">
        <text>[protein]-peptidylproline (omega=180) = [protein]-peptidylproline (omega=0)</text>
        <dbReference type="Rhea" id="RHEA:16237"/>
        <dbReference type="Rhea" id="RHEA-COMP:10747"/>
        <dbReference type="Rhea" id="RHEA-COMP:10748"/>
        <dbReference type="ChEBI" id="CHEBI:83833"/>
        <dbReference type="ChEBI" id="CHEBI:83834"/>
        <dbReference type="EC" id="5.2.1.8"/>
    </reaction>
</comment>
<dbReference type="PANTHER" id="PTHR43811">
    <property type="entry name" value="FKBP-TYPE PEPTIDYL-PROLYL CIS-TRANS ISOMERASE FKPA"/>
    <property type="match status" value="1"/>
</dbReference>
<dbReference type="Gene3D" id="3.10.50.40">
    <property type="match status" value="1"/>
</dbReference>
<evidence type="ECO:0000256" key="5">
    <source>
        <dbReference type="PROSITE-ProRule" id="PRU00277"/>
    </source>
</evidence>
<evidence type="ECO:0000256" key="4">
    <source>
        <dbReference type="ARBA" id="ARBA00023235"/>
    </source>
</evidence>
<dbReference type="GO" id="GO:0003755">
    <property type="term" value="F:peptidyl-prolyl cis-trans isomerase activity"/>
    <property type="evidence" value="ECO:0007669"/>
    <property type="project" value="UniProtKB-UniRule"/>
</dbReference>
<keyword evidence="8" id="KW-0732">Signal</keyword>
<dbReference type="InterPro" id="IPR046357">
    <property type="entry name" value="PPIase_dom_sf"/>
</dbReference>
<reference evidence="10 11" key="1">
    <citation type="submission" date="2019-02" db="EMBL/GenBank/DDBJ databases">
        <title>Arcanobacterium bovis sp. nov., isolated from the milk of a cow with mastitis.</title>
        <authorList>
            <person name="Sammra O."/>
            <person name="Foster G."/>
            <person name="Hassan A."/>
            <person name="Alssahen M."/>
            <person name="Laemmler C."/>
            <person name="Borowiak M."/>
            <person name="Malorny B."/>
            <person name="Abdulmawjood A."/>
        </authorList>
    </citation>
    <scope>NUCLEOTIDE SEQUENCE [LARGE SCALE GENOMIC DNA]</scope>
    <source>
        <strain evidence="10 11">C605018/01/1</strain>
    </source>
</reference>
<dbReference type="EC" id="5.2.1.8" evidence="6"/>
<keyword evidence="4 5" id="KW-0413">Isomerase</keyword>
<feature type="signal peptide" evidence="8">
    <location>
        <begin position="1"/>
        <end position="19"/>
    </location>
</feature>
<dbReference type="PROSITE" id="PS50059">
    <property type="entry name" value="FKBP_PPIASE"/>
    <property type="match status" value="1"/>
</dbReference>
<dbReference type="OrthoDB" id="25996at2"/>
<keyword evidence="3 5" id="KW-0697">Rotamase</keyword>
<proteinExistence type="inferred from homology"/>
<comment type="similarity">
    <text evidence="2 6">Belongs to the FKBP-type PPIase family.</text>
</comment>
<accession>A0A4Q9V2M8</accession>
<evidence type="ECO:0000256" key="8">
    <source>
        <dbReference type="SAM" id="SignalP"/>
    </source>
</evidence>
<dbReference type="InterPro" id="IPR001179">
    <property type="entry name" value="PPIase_FKBP_dom"/>
</dbReference>